<feature type="compositionally biased region" description="Low complexity" evidence="7">
    <location>
        <begin position="389"/>
        <end position="407"/>
    </location>
</feature>
<dbReference type="Pfam" id="PF04205">
    <property type="entry name" value="FMN_bind"/>
    <property type="match status" value="2"/>
</dbReference>
<keyword evidence="10" id="KW-1185">Reference proteome</keyword>
<organism evidence="9 10">
    <name type="scientific">Clostridium felsineum</name>
    <dbReference type="NCBI Taxonomy" id="36839"/>
    <lineage>
        <taxon>Bacteria</taxon>
        <taxon>Bacillati</taxon>
        <taxon>Bacillota</taxon>
        <taxon>Clostridia</taxon>
        <taxon>Eubacteriales</taxon>
        <taxon>Clostridiaceae</taxon>
        <taxon>Clostridium</taxon>
    </lineage>
</organism>
<dbReference type="InterPro" id="IPR017896">
    <property type="entry name" value="4Fe4S_Fe-S-bd"/>
</dbReference>
<feature type="region of interest" description="Disordered" evidence="7">
    <location>
        <begin position="389"/>
        <end position="428"/>
    </location>
</feature>
<dbReference type="PANTHER" id="PTHR30224:SF4">
    <property type="entry name" value="ELECTRON TRANSPORT PROTEIN YCCM-RELATED"/>
    <property type="match status" value="1"/>
</dbReference>
<dbReference type="GO" id="GO:0005886">
    <property type="term" value="C:plasma membrane"/>
    <property type="evidence" value="ECO:0007669"/>
    <property type="project" value="UniProtKB-SubCell"/>
</dbReference>
<gene>
    <name evidence="9" type="primary">rsxG</name>
    <name evidence="9" type="ORF">CROST_036010</name>
</gene>
<keyword evidence="8" id="KW-1133">Transmembrane helix</keyword>
<dbReference type="GO" id="GO:0051536">
    <property type="term" value="F:iron-sulfur cluster binding"/>
    <property type="evidence" value="ECO:0007669"/>
    <property type="project" value="UniProtKB-KW"/>
</dbReference>
<dbReference type="Pfam" id="PF12801">
    <property type="entry name" value="Fer4_5"/>
    <property type="match status" value="2"/>
</dbReference>
<dbReference type="InterPro" id="IPR017900">
    <property type="entry name" value="4Fe4S_Fe_S_CS"/>
</dbReference>
<proteinExistence type="predicted"/>
<feature type="transmembrane region" description="Helical" evidence="8">
    <location>
        <begin position="150"/>
        <end position="170"/>
    </location>
</feature>
<evidence type="ECO:0000313" key="9">
    <source>
        <dbReference type="EMBL" id="URZ12856.1"/>
    </source>
</evidence>
<dbReference type="InterPro" id="IPR007329">
    <property type="entry name" value="FMN-bd"/>
</dbReference>
<dbReference type="KEGG" id="crw:CROST_036010"/>
<dbReference type="PANTHER" id="PTHR30224">
    <property type="entry name" value="ELECTRON TRANSPORT PROTEIN"/>
    <property type="match status" value="1"/>
</dbReference>
<keyword evidence="8" id="KW-0812">Transmembrane</keyword>
<keyword evidence="4" id="KW-0408">Iron</keyword>
<keyword evidence="5" id="KW-0411">Iron-sulfur</keyword>
<dbReference type="EMBL" id="CP096983">
    <property type="protein sequence ID" value="URZ12856.1"/>
    <property type="molecule type" value="Genomic_DNA"/>
</dbReference>
<dbReference type="GO" id="GO:0010181">
    <property type="term" value="F:FMN binding"/>
    <property type="evidence" value="ECO:0007669"/>
    <property type="project" value="InterPro"/>
</dbReference>
<reference evidence="9 10" key="1">
    <citation type="submission" date="2022-04" db="EMBL/GenBank/DDBJ databases">
        <title>Genome sequence of C. roseum typestrain.</title>
        <authorList>
            <person name="Poehlein A."/>
            <person name="Schoch T."/>
            <person name="Duerre P."/>
            <person name="Daniel R."/>
        </authorList>
    </citation>
    <scope>NUCLEOTIDE SEQUENCE [LARGE SCALE GENOMIC DNA]</scope>
    <source>
        <strain evidence="9 10">DSM 7320</strain>
    </source>
</reference>
<evidence type="ECO:0000313" key="10">
    <source>
        <dbReference type="Proteomes" id="UP000190951"/>
    </source>
</evidence>
<evidence type="ECO:0000256" key="8">
    <source>
        <dbReference type="SAM" id="Phobius"/>
    </source>
</evidence>
<dbReference type="SMART" id="SM00900">
    <property type="entry name" value="FMN_bind"/>
    <property type="match status" value="2"/>
</dbReference>
<sequence length="519" mass="56472">MNKKISILQIARFISQTIFLFLLPGLFVLSFSQIGTLYSNIIKGNFNFIALFPAISTTLVTLITTILLGRFFCGWMCSFGFMNDVIYMLSSKIFKTKFKISEKTDKFLKTLKYILLIFIVLFIWTTANKSLDNFSPWNAFAQIPNFKTAIFQYSLGFLILGIIIAGAAFVERFFCRYLCPLGAIFTLTSKFRLFKINKPNDKCGKCRLCTNNCAMGIDLYKYPKVKSGECIDCLKCLDVCPRKNTNLNIAGENINPTLASSIAIATFAGVYAMSNVVSSALPNRNSNTTLSLTSGTTATPSVKYRDGTYTGTGTGFNPNLNVSVTIKNGKISNIELLSNDETPRFFDRASSTVPNEIIKAQATNVDTVSGATRSSNGIMEAVQNALDKASASSTTNTATNYNNKTNSETQNSTTEAPSAQDNTSSNTASLASYKDGTYTGTGTGFNPNLNVSVTIKSGKISNIELLSNDETPRFFDRASSTVPDEIIKAQATNVDAVSGATRSSNGIMEAVQNALDKAK</sequence>
<evidence type="ECO:0000256" key="3">
    <source>
        <dbReference type="ARBA" id="ARBA00022723"/>
    </source>
</evidence>
<keyword evidence="3" id="KW-0479">Metal-binding</keyword>
<protein>
    <submittedName>
        <fullName evidence="9">Ion-translocating oxidoreductase complex subunit G</fullName>
    </submittedName>
</protein>
<dbReference type="GO" id="GO:0046872">
    <property type="term" value="F:metal ion binding"/>
    <property type="evidence" value="ECO:0007669"/>
    <property type="project" value="UniProtKB-KW"/>
</dbReference>
<evidence type="ECO:0000256" key="7">
    <source>
        <dbReference type="SAM" id="MobiDB-lite"/>
    </source>
</evidence>
<dbReference type="RefSeq" id="WP_077832263.1">
    <property type="nucleotide sequence ID" value="NZ_CP096983.1"/>
</dbReference>
<evidence type="ECO:0000256" key="1">
    <source>
        <dbReference type="ARBA" id="ARBA00004236"/>
    </source>
</evidence>
<dbReference type="AlphaFoldDB" id="A0A1S8KYW2"/>
<dbReference type="PROSITE" id="PS51379">
    <property type="entry name" value="4FE4S_FER_2"/>
    <property type="match status" value="1"/>
</dbReference>
<dbReference type="InterPro" id="IPR052378">
    <property type="entry name" value="NosR_regulator"/>
</dbReference>
<dbReference type="STRING" id="84029.CROST_38690"/>
<feature type="transmembrane region" description="Helical" evidence="8">
    <location>
        <begin position="110"/>
        <end position="127"/>
    </location>
</feature>
<name>A0A1S8KYW2_9CLOT</name>
<feature type="compositionally biased region" description="Polar residues" evidence="7">
    <location>
        <begin position="408"/>
        <end position="428"/>
    </location>
</feature>
<dbReference type="Proteomes" id="UP000190951">
    <property type="component" value="Chromosome"/>
</dbReference>
<dbReference type="Gene3D" id="3.90.1010.20">
    <property type="match status" value="2"/>
</dbReference>
<dbReference type="PROSITE" id="PS00198">
    <property type="entry name" value="4FE4S_FER_1"/>
    <property type="match status" value="1"/>
</dbReference>
<accession>A0A1S8KYW2</accession>
<evidence type="ECO:0000256" key="5">
    <source>
        <dbReference type="ARBA" id="ARBA00023014"/>
    </source>
</evidence>
<comment type="subcellular location">
    <subcellularLocation>
        <location evidence="1">Cell membrane</location>
    </subcellularLocation>
</comment>
<dbReference type="SUPFAM" id="SSF54862">
    <property type="entry name" value="4Fe-4S ferredoxins"/>
    <property type="match status" value="1"/>
</dbReference>
<feature type="transmembrane region" description="Helical" evidence="8">
    <location>
        <begin position="13"/>
        <end position="32"/>
    </location>
</feature>
<evidence type="ECO:0000256" key="2">
    <source>
        <dbReference type="ARBA" id="ARBA00022475"/>
    </source>
</evidence>
<evidence type="ECO:0000256" key="4">
    <source>
        <dbReference type="ARBA" id="ARBA00023004"/>
    </source>
</evidence>
<feature type="transmembrane region" description="Helical" evidence="8">
    <location>
        <begin position="44"/>
        <end position="63"/>
    </location>
</feature>
<keyword evidence="2" id="KW-1003">Cell membrane</keyword>
<evidence type="ECO:0000256" key="6">
    <source>
        <dbReference type="ARBA" id="ARBA00023136"/>
    </source>
</evidence>
<keyword evidence="6 8" id="KW-0472">Membrane</keyword>